<proteinExistence type="predicted"/>
<dbReference type="PANTHER" id="PTHR23416">
    <property type="entry name" value="SIALIC ACID SYNTHASE-RELATED"/>
    <property type="match status" value="1"/>
</dbReference>
<dbReference type="Gene3D" id="2.160.10.10">
    <property type="entry name" value="Hexapeptide repeat proteins"/>
    <property type="match status" value="1"/>
</dbReference>
<protein>
    <submittedName>
        <fullName evidence="1">Acyltransferase</fullName>
    </submittedName>
</protein>
<dbReference type="PANTHER" id="PTHR23416:SF78">
    <property type="entry name" value="LIPOPOLYSACCHARIDE BIOSYNTHESIS O-ACETYL TRANSFERASE WBBJ-RELATED"/>
    <property type="match status" value="1"/>
</dbReference>
<dbReference type="Proteomes" id="UP000282184">
    <property type="component" value="Unassembled WGS sequence"/>
</dbReference>
<gene>
    <name evidence="1" type="ORF">EJV47_23135</name>
</gene>
<keyword evidence="1" id="KW-0808">Transferase</keyword>
<dbReference type="Pfam" id="PF00132">
    <property type="entry name" value="Hexapep"/>
    <property type="match status" value="1"/>
</dbReference>
<dbReference type="InterPro" id="IPR051159">
    <property type="entry name" value="Hexapeptide_acetyltransf"/>
</dbReference>
<organism evidence="1 2">
    <name type="scientific">Hymenobacter gummosus</name>
    <dbReference type="NCBI Taxonomy" id="1776032"/>
    <lineage>
        <taxon>Bacteria</taxon>
        <taxon>Pseudomonadati</taxon>
        <taxon>Bacteroidota</taxon>
        <taxon>Cytophagia</taxon>
        <taxon>Cytophagales</taxon>
        <taxon>Hymenobacteraceae</taxon>
        <taxon>Hymenobacter</taxon>
    </lineage>
</organism>
<dbReference type="InterPro" id="IPR001451">
    <property type="entry name" value="Hexapep"/>
</dbReference>
<dbReference type="InterPro" id="IPR011004">
    <property type="entry name" value="Trimer_LpxA-like_sf"/>
</dbReference>
<name>A0A3S0IK13_9BACT</name>
<dbReference type="EMBL" id="RXOF01000017">
    <property type="protein sequence ID" value="RTQ46050.1"/>
    <property type="molecule type" value="Genomic_DNA"/>
</dbReference>
<dbReference type="GO" id="GO:0016746">
    <property type="term" value="F:acyltransferase activity"/>
    <property type="evidence" value="ECO:0007669"/>
    <property type="project" value="UniProtKB-KW"/>
</dbReference>
<dbReference type="AlphaFoldDB" id="A0A3S0IK13"/>
<keyword evidence="1" id="KW-0012">Acyltransferase</keyword>
<dbReference type="CDD" id="cd04647">
    <property type="entry name" value="LbH_MAT_like"/>
    <property type="match status" value="1"/>
</dbReference>
<evidence type="ECO:0000313" key="1">
    <source>
        <dbReference type="EMBL" id="RTQ46050.1"/>
    </source>
</evidence>
<keyword evidence="2" id="KW-1185">Reference proteome</keyword>
<sequence>MPVKSVPLVRSLFGFYQTCQQSDVAFLPTLGAYAWRKLQGFNILAPLSTKIRGLRNISTPHGMLNLLLSCGPVDGTGPTRLHVRGKLRLLGGLALGRGCMIDVGPNAVMEVGDNTYINPRTQVIIHHGLRIGRDCSISWECQFLDEDFHEIHYEGKRPSLGNDIVIGDHVWIGSRVSVYKGTVIPNGCVVASNSVVKGVFTEENALLAGNPARVVRRNVRW</sequence>
<reference evidence="1 2" key="1">
    <citation type="submission" date="2018-12" db="EMBL/GenBank/DDBJ databases">
        <title>Hymenobacter gummosus sp. nov., isolated from a spring.</title>
        <authorList>
            <person name="Nie L."/>
        </authorList>
    </citation>
    <scope>NUCLEOTIDE SEQUENCE [LARGE SCALE GENOMIC DNA]</scope>
    <source>
        <strain evidence="1 2">KCTC 52166</strain>
    </source>
</reference>
<evidence type="ECO:0000313" key="2">
    <source>
        <dbReference type="Proteomes" id="UP000282184"/>
    </source>
</evidence>
<dbReference type="OrthoDB" id="9814490at2"/>
<comment type="caution">
    <text evidence="1">The sequence shown here is derived from an EMBL/GenBank/DDBJ whole genome shotgun (WGS) entry which is preliminary data.</text>
</comment>
<dbReference type="SUPFAM" id="SSF51161">
    <property type="entry name" value="Trimeric LpxA-like enzymes"/>
    <property type="match status" value="1"/>
</dbReference>
<accession>A0A3S0IK13</accession>